<dbReference type="GO" id="GO:0016020">
    <property type="term" value="C:membrane"/>
    <property type="evidence" value="ECO:0007669"/>
    <property type="project" value="UniProtKB-SubCell"/>
</dbReference>
<dbReference type="Proteomes" id="UP000654918">
    <property type="component" value="Unassembled WGS sequence"/>
</dbReference>
<dbReference type="InterPro" id="IPR044851">
    <property type="entry name" value="Wax_synthase"/>
</dbReference>
<evidence type="ECO:0000256" key="1">
    <source>
        <dbReference type="ARBA" id="ARBA00004141"/>
    </source>
</evidence>
<keyword evidence="11" id="KW-1185">Reference proteome</keyword>
<keyword evidence="6 8" id="KW-1133">Transmembrane helix</keyword>
<accession>A0A8H6JNA0</accession>
<evidence type="ECO:0000256" key="2">
    <source>
        <dbReference type="ARBA" id="ARBA00005179"/>
    </source>
</evidence>
<feature type="transmembrane region" description="Helical" evidence="8">
    <location>
        <begin position="12"/>
        <end position="31"/>
    </location>
</feature>
<feature type="transmembrane region" description="Helical" evidence="8">
    <location>
        <begin position="229"/>
        <end position="253"/>
    </location>
</feature>
<comment type="pathway">
    <text evidence="2">Secondary metabolite biosynthesis.</text>
</comment>
<feature type="transmembrane region" description="Helical" evidence="8">
    <location>
        <begin position="70"/>
        <end position="89"/>
    </location>
</feature>
<dbReference type="PANTHER" id="PTHR31595">
    <property type="entry name" value="LONG-CHAIN-ALCOHOL O-FATTY-ACYLTRANSFERASE 3-RELATED"/>
    <property type="match status" value="1"/>
</dbReference>
<dbReference type="PANTHER" id="PTHR31595:SF57">
    <property type="entry name" value="OS04G0481900 PROTEIN"/>
    <property type="match status" value="1"/>
</dbReference>
<keyword evidence="7 8" id="KW-0472">Membrane</keyword>
<reference evidence="10" key="1">
    <citation type="journal article" date="2020" name="Phytopathology">
        <title>Genome Sequence Resources of Colletotrichum truncatum, C. plurivorum, C. musicola, and C. sojae: Four Species Pathogenic to Soybean (Glycine max).</title>
        <authorList>
            <person name="Rogerio F."/>
            <person name="Boufleur T.R."/>
            <person name="Ciampi-Guillardi M."/>
            <person name="Sukno S.A."/>
            <person name="Thon M.R."/>
            <person name="Massola Junior N.S."/>
            <person name="Baroncelli R."/>
        </authorList>
    </citation>
    <scope>NUCLEOTIDE SEQUENCE</scope>
    <source>
        <strain evidence="10">LFN00145</strain>
    </source>
</reference>
<keyword evidence="4" id="KW-0808">Transferase</keyword>
<gene>
    <name evidence="10" type="ORF">CPLU01_13875</name>
</gene>
<feature type="transmembrane region" description="Helical" evidence="8">
    <location>
        <begin position="38"/>
        <end position="55"/>
    </location>
</feature>
<evidence type="ECO:0000256" key="5">
    <source>
        <dbReference type="ARBA" id="ARBA00022692"/>
    </source>
</evidence>
<sequence length="425" mass="48126">MPSDALVSFHTLKPGLLFASSAVLTVVALHFPPKLHRFFLVPTWALAAWSIAAVTDEVTPKAGVLANLDTYTVITSFLYVLILPTILLVESHSLVQGQDERAAKGCKSHGFVWPSRGTISAACRVWNNPRNLVFPRPPSPGSVPWSSLLRFALFRGLKVMSIILVDHWVVQRAQQYLLSRSDLLDFTPDQHQTIRPVLAQFVFSDSKGRYEPLTSHVLQLRAFMSVSWIWANFAAVETFQAGLSVLFVVVLHLDDPEDWPPLFGSFAEAWSVRRFWGRFWHRIATPTLTRWALLCVKGRWGKPRTALEKTTVAFGVFILSGVMHATAAWRTGQKFAGRDVWFFSANFLVIAVEIIVSWLYKRVLKGSKLHEAISTSPFLSAATRTLGFIWVFAWFFWAVPRWLYPNTLRMLIKEALIQARSSRFV</sequence>
<evidence type="ECO:0000313" key="10">
    <source>
        <dbReference type="EMBL" id="KAF6816314.1"/>
    </source>
</evidence>
<feature type="transmembrane region" description="Helical" evidence="8">
    <location>
        <begin position="341"/>
        <end position="360"/>
    </location>
</feature>
<organism evidence="10 11">
    <name type="scientific">Colletotrichum plurivorum</name>
    <dbReference type="NCBI Taxonomy" id="2175906"/>
    <lineage>
        <taxon>Eukaryota</taxon>
        <taxon>Fungi</taxon>
        <taxon>Dikarya</taxon>
        <taxon>Ascomycota</taxon>
        <taxon>Pezizomycotina</taxon>
        <taxon>Sordariomycetes</taxon>
        <taxon>Hypocreomycetidae</taxon>
        <taxon>Glomerellales</taxon>
        <taxon>Glomerellaceae</taxon>
        <taxon>Colletotrichum</taxon>
        <taxon>Colletotrichum orchidearum species complex</taxon>
    </lineage>
</organism>
<comment type="subcellular location">
    <subcellularLocation>
        <location evidence="1">Membrane</location>
        <topology evidence="1">Multi-pass membrane protein</topology>
    </subcellularLocation>
</comment>
<dbReference type="GO" id="GO:0006629">
    <property type="term" value="P:lipid metabolic process"/>
    <property type="evidence" value="ECO:0007669"/>
    <property type="project" value="InterPro"/>
</dbReference>
<proteinExistence type="inferred from homology"/>
<evidence type="ECO:0000256" key="8">
    <source>
        <dbReference type="SAM" id="Phobius"/>
    </source>
</evidence>
<dbReference type="EMBL" id="WIGO01000338">
    <property type="protein sequence ID" value="KAF6816314.1"/>
    <property type="molecule type" value="Genomic_DNA"/>
</dbReference>
<evidence type="ECO:0000256" key="4">
    <source>
        <dbReference type="ARBA" id="ARBA00022679"/>
    </source>
</evidence>
<feature type="transmembrane region" description="Helical" evidence="8">
    <location>
        <begin position="310"/>
        <end position="329"/>
    </location>
</feature>
<comment type="similarity">
    <text evidence="3">Belongs to the wax synthase family.</text>
</comment>
<name>A0A8H6JNA0_9PEZI</name>
<evidence type="ECO:0000256" key="6">
    <source>
        <dbReference type="ARBA" id="ARBA00022989"/>
    </source>
</evidence>
<evidence type="ECO:0000259" key="9">
    <source>
        <dbReference type="Pfam" id="PF13813"/>
    </source>
</evidence>
<dbReference type="AlphaFoldDB" id="A0A8H6JNA0"/>
<protein>
    <recommendedName>
        <fullName evidence="9">Wax synthase domain-containing protein</fullName>
    </recommendedName>
</protein>
<evidence type="ECO:0000256" key="3">
    <source>
        <dbReference type="ARBA" id="ARBA00007282"/>
    </source>
</evidence>
<feature type="transmembrane region" description="Helical" evidence="8">
    <location>
        <begin position="386"/>
        <end position="404"/>
    </location>
</feature>
<dbReference type="Pfam" id="PF13813">
    <property type="entry name" value="MBOAT_2"/>
    <property type="match status" value="1"/>
</dbReference>
<dbReference type="GO" id="GO:0008374">
    <property type="term" value="F:O-acyltransferase activity"/>
    <property type="evidence" value="ECO:0007669"/>
    <property type="project" value="InterPro"/>
</dbReference>
<dbReference type="InterPro" id="IPR032805">
    <property type="entry name" value="Wax_synthase_dom"/>
</dbReference>
<feature type="domain" description="Wax synthase" evidence="9">
    <location>
        <begin position="259"/>
        <end position="343"/>
    </location>
</feature>
<evidence type="ECO:0000313" key="11">
    <source>
        <dbReference type="Proteomes" id="UP000654918"/>
    </source>
</evidence>
<keyword evidence="5 8" id="KW-0812">Transmembrane</keyword>
<evidence type="ECO:0000256" key="7">
    <source>
        <dbReference type="ARBA" id="ARBA00023136"/>
    </source>
</evidence>
<comment type="caution">
    <text evidence="10">The sequence shown here is derived from an EMBL/GenBank/DDBJ whole genome shotgun (WGS) entry which is preliminary data.</text>
</comment>